<protein>
    <recommendedName>
        <fullName evidence="4">Low molecular weight antigen MTB12-like C-terminal domain-containing protein</fullName>
    </recommendedName>
</protein>
<evidence type="ECO:0000256" key="3">
    <source>
        <dbReference type="SAM" id="SignalP"/>
    </source>
</evidence>
<dbReference type="InterPro" id="IPR058644">
    <property type="entry name" value="Mtb12-like_C"/>
</dbReference>
<reference evidence="5 6" key="1">
    <citation type="submission" date="2019-10" db="EMBL/GenBank/DDBJ databases">
        <title>Nocardia macrotermitis sp. nov. and Nocardia aurantia sp. nov., isolated from the gut of fungus growing-termite Macrotermes natalensis.</title>
        <authorList>
            <person name="Benndorf R."/>
            <person name="Schwitalla J."/>
            <person name="Martin K."/>
            <person name="De Beer W."/>
            <person name="Kaster A.-K."/>
            <person name="Vollmers J."/>
            <person name="Poulsen M."/>
            <person name="Beemelmanns C."/>
        </authorList>
    </citation>
    <scope>NUCLEOTIDE SEQUENCE [LARGE SCALE GENOMIC DNA]</scope>
    <source>
        <strain evidence="5 6">RB20</strain>
    </source>
</reference>
<dbReference type="AlphaFoldDB" id="A0A7K0D5F2"/>
<proteinExistence type="inferred from homology"/>
<gene>
    <name evidence="5" type="ORF">NRB20_40690</name>
</gene>
<dbReference type="Proteomes" id="UP000438448">
    <property type="component" value="Unassembled WGS sequence"/>
</dbReference>
<evidence type="ECO:0000313" key="6">
    <source>
        <dbReference type="Proteomes" id="UP000438448"/>
    </source>
</evidence>
<evidence type="ECO:0000256" key="1">
    <source>
        <dbReference type="ARBA" id="ARBA00022729"/>
    </source>
</evidence>
<comment type="caution">
    <text evidence="5">The sequence shown here is derived from an EMBL/GenBank/DDBJ whole genome shotgun (WGS) entry which is preliminary data.</text>
</comment>
<evidence type="ECO:0000256" key="2">
    <source>
        <dbReference type="ARBA" id="ARBA00093774"/>
    </source>
</evidence>
<feature type="chain" id="PRO_5039347026" description="Low molecular weight antigen MTB12-like C-terminal domain-containing protein" evidence="3">
    <location>
        <begin position="22"/>
        <end position="170"/>
    </location>
</feature>
<evidence type="ECO:0000313" key="5">
    <source>
        <dbReference type="EMBL" id="MQY20960.1"/>
    </source>
</evidence>
<dbReference type="Pfam" id="PF26580">
    <property type="entry name" value="Mtb12_C"/>
    <property type="match status" value="1"/>
</dbReference>
<evidence type="ECO:0000259" key="4">
    <source>
        <dbReference type="Pfam" id="PF26580"/>
    </source>
</evidence>
<comment type="similarity">
    <text evidence="2">Belongs to the MTB12 family.</text>
</comment>
<dbReference type="PROSITE" id="PS51257">
    <property type="entry name" value="PROKAR_LIPOPROTEIN"/>
    <property type="match status" value="1"/>
</dbReference>
<feature type="signal peptide" evidence="3">
    <location>
        <begin position="1"/>
        <end position="21"/>
    </location>
</feature>
<sequence>MRNRRFQRLTACASLVTIAAAMVTGCSSTKSSSTTASSSSTAATTTTSATAAASADPALTQAVTSAYQTLFDATLPIAQRTSAVENGTALTPALSTLAANPQTQGTSATVSSVLRADASHAHVTYTLLIHGNPVLPNQNGQAVQVGGQWKVAAATFCTLLTLQGTHSPAC</sequence>
<organism evidence="5 6">
    <name type="scientific">Nocardia macrotermitis</name>
    <dbReference type="NCBI Taxonomy" id="2585198"/>
    <lineage>
        <taxon>Bacteria</taxon>
        <taxon>Bacillati</taxon>
        <taxon>Actinomycetota</taxon>
        <taxon>Actinomycetes</taxon>
        <taxon>Mycobacteriales</taxon>
        <taxon>Nocardiaceae</taxon>
        <taxon>Nocardia</taxon>
    </lineage>
</organism>
<keyword evidence="6" id="KW-1185">Reference proteome</keyword>
<feature type="domain" description="Low molecular weight antigen MTB12-like C-terminal" evidence="4">
    <location>
        <begin position="59"/>
        <end position="166"/>
    </location>
</feature>
<keyword evidence="1 3" id="KW-0732">Signal</keyword>
<dbReference type="EMBL" id="WEGK01000008">
    <property type="protein sequence ID" value="MQY20960.1"/>
    <property type="molecule type" value="Genomic_DNA"/>
</dbReference>
<name>A0A7K0D5F2_9NOCA</name>
<accession>A0A7K0D5F2</accession>